<reference evidence="2 3" key="1">
    <citation type="journal article" date="2019" name="Int. J. Syst. Evol. Microbiol.">
        <title>The Global Catalogue of Microorganisms (GCM) 10K type strain sequencing project: providing services to taxonomists for standard genome sequencing and annotation.</title>
        <authorList>
            <consortium name="The Broad Institute Genomics Platform"/>
            <consortium name="The Broad Institute Genome Sequencing Center for Infectious Disease"/>
            <person name="Wu L."/>
            <person name="Ma J."/>
        </authorList>
    </citation>
    <scope>NUCLEOTIDE SEQUENCE [LARGE SCALE GENOMIC DNA]</scope>
    <source>
        <strain evidence="2 3">JCM 9933</strain>
    </source>
</reference>
<dbReference type="RefSeq" id="WP_343893556.1">
    <property type="nucleotide sequence ID" value="NZ_BAAAFZ010000007.1"/>
</dbReference>
<dbReference type="InterPro" id="IPR023577">
    <property type="entry name" value="CYTH_domain"/>
</dbReference>
<dbReference type="SMART" id="SM01118">
    <property type="entry name" value="CYTH"/>
    <property type="match status" value="1"/>
</dbReference>
<name>A0ABN1EM24_9PROT</name>
<dbReference type="PANTHER" id="PTHR40114">
    <property type="entry name" value="SLR0698 PROTEIN"/>
    <property type="match status" value="1"/>
</dbReference>
<dbReference type="Gene3D" id="2.40.320.10">
    <property type="entry name" value="Hypothetical Protein Pfu-838710-001"/>
    <property type="match status" value="1"/>
</dbReference>
<dbReference type="PIRSF" id="PIRSF016487">
    <property type="entry name" value="CYTH_UCP016487"/>
    <property type="match status" value="1"/>
</dbReference>
<proteinExistence type="predicted"/>
<dbReference type="SUPFAM" id="SSF55154">
    <property type="entry name" value="CYTH-like phosphatases"/>
    <property type="match status" value="1"/>
</dbReference>
<accession>A0ABN1EM24</accession>
<dbReference type="PANTHER" id="PTHR40114:SF1">
    <property type="entry name" value="SLR0698 PROTEIN"/>
    <property type="match status" value="1"/>
</dbReference>
<evidence type="ECO:0000259" key="1">
    <source>
        <dbReference type="PROSITE" id="PS51707"/>
    </source>
</evidence>
<dbReference type="InterPro" id="IPR033469">
    <property type="entry name" value="CYTH-like_dom_sf"/>
</dbReference>
<evidence type="ECO:0000313" key="2">
    <source>
        <dbReference type="EMBL" id="GAA0569528.1"/>
    </source>
</evidence>
<sequence>MPVEIERKFLVVGDKWRPLVRSNQRYRQGYLSLGPGPTVRVRRAGPAAFVTIKGDGRIARPEFEYEIPVEDAEAMLANLCHRPLVEKTRHDVWDAGVLWHVDEFEGGNGGLVMAEVELSAADQPLRLPCWIGREVTDDPGYRNSELSRRPLHGRGDANT</sequence>
<gene>
    <name evidence="2" type="ORF">GCM10009416_04950</name>
</gene>
<evidence type="ECO:0000313" key="3">
    <source>
        <dbReference type="Proteomes" id="UP001501588"/>
    </source>
</evidence>
<protein>
    <submittedName>
        <fullName evidence="2">CYTH domain-containing protein</fullName>
    </submittedName>
</protein>
<dbReference type="CDD" id="cd07891">
    <property type="entry name" value="CYTH-like_CthTTM-like_1"/>
    <property type="match status" value="1"/>
</dbReference>
<keyword evidence="3" id="KW-1185">Reference proteome</keyword>
<feature type="domain" description="CYTH" evidence="1">
    <location>
        <begin position="2"/>
        <end position="147"/>
    </location>
</feature>
<dbReference type="Proteomes" id="UP001501588">
    <property type="component" value="Unassembled WGS sequence"/>
</dbReference>
<organism evidence="2 3">
    <name type="scientific">Craurococcus roseus</name>
    <dbReference type="NCBI Taxonomy" id="77585"/>
    <lineage>
        <taxon>Bacteria</taxon>
        <taxon>Pseudomonadati</taxon>
        <taxon>Pseudomonadota</taxon>
        <taxon>Alphaproteobacteria</taxon>
        <taxon>Acetobacterales</taxon>
        <taxon>Acetobacteraceae</taxon>
        <taxon>Craurococcus</taxon>
    </lineage>
</organism>
<dbReference type="InterPro" id="IPR012042">
    <property type="entry name" value="NeuTTM/CthTTM-like"/>
</dbReference>
<dbReference type="PROSITE" id="PS51707">
    <property type="entry name" value="CYTH"/>
    <property type="match status" value="1"/>
</dbReference>
<dbReference type="EMBL" id="BAAAFZ010000007">
    <property type="protein sequence ID" value="GAA0569528.1"/>
    <property type="molecule type" value="Genomic_DNA"/>
</dbReference>
<comment type="caution">
    <text evidence="2">The sequence shown here is derived from an EMBL/GenBank/DDBJ whole genome shotgun (WGS) entry which is preliminary data.</text>
</comment>
<dbReference type="Pfam" id="PF01928">
    <property type="entry name" value="CYTH"/>
    <property type="match status" value="1"/>
</dbReference>